<keyword evidence="3" id="KW-1185">Reference proteome</keyword>
<dbReference type="AlphaFoldDB" id="W7XHU2"/>
<name>W7XHU2_TETTS</name>
<sequence length="114" mass="13684">MILLKLLIIIIEIIYLLYNYFFTVLLDYLGNQIYNFGNHIGKASFTQFYFQIISNQITAAARLRSYVCIVLFPIFYYVNFLNLFMKCNFMQRLFSSFYFGFNFISACIYSNQQR</sequence>
<dbReference type="KEGG" id="tet:TTHERM_000340079"/>
<evidence type="ECO:0000313" key="3">
    <source>
        <dbReference type="Proteomes" id="UP000009168"/>
    </source>
</evidence>
<protein>
    <submittedName>
        <fullName evidence="2">Transmembrane protein, putative</fullName>
    </submittedName>
</protein>
<evidence type="ECO:0000256" key="1">
    <source>
        <dbReference type="SAM" id="Phobius"/>
    </source>
</evidence>
<dbReference type="GeneID" id="24438504"/>
<evidence type="ECO:0000313" key="2">
    <source>
        <dbReference type="EMBL" id="EWS74046.1"/>
    </source>
</evidence>
<gene>
    <name evidence="2" type="ORF">TTHERM_000340079</name>
</gene>
<feature type="transmembrane region" description="Helical" evidence="1">
    <location>
        <begin position="63"/>
        <end position="83"/>
    </location>
</feature>
<reference evidence="3" key="1">
    <citation type="journal article" date="2006" name="PLoS Biol.">
        <title>Macronuclear genome sequence of the ciliate Tetrahymena thermophila, a model eukaryote.</title>
        <authorList>
            <person name="Eisen J.A."/>
            <person name="Coyne R.S."/>
            <person name="Wu M."/>
            <person name="Wu D."/>
            <person name="Thiagarajan M."/>
            <person name="Wortman J.R."/>
            <person name="Badger J.H."/>
            <person name="Ren Q."/>
            <person name="Amedeo P."/>
            <person name="Jones K.M."/>
            <person name="Tallon L.J."/>
            <person name="Delcher A.L."/>
            <person name="Salzberg S.L."/>
            <person name="Silva J.C."/>
            <person name="Haas B.J."/>
            <person name="Majoros W.H."/>
            <person name="Farzad M."/>
            <person name="Carlton J.M."/>
            <person name="Smith R.K. Jr."/>
            <person name="Garg J."/>
            <person name="Pearlman R.E."/>
            <person name="Karrer K.M."/>
            <person name="Sun L."/>
            <person name="Manning G."/>
            <person name="Elde N.C."/>
            <person name="Turkewitz A.P."/>
            <person name="Asai D.J."/>
            <person name="Wilkes D.E."/>
            <person name="Wang Y."/>
            <person name="Cai H."/>
            <person name="Collins K."/>
            <person name="Stewart B.A."/>
            <person name="Lee S.R."/>
            <person name="Wilamowska K."/>
            <person name="Weinberg Z."/>
            <person name="Ruzzo W.L."/>
            <person name="Wloga D."/>
            <person name="Gaertig J."/>
            <person name="Frankel J."/>
            <person name="Tsao C.-C."/>
            <person name="Gorovsky M.A."/>
            <person name="Keeling P.J."/>
            <person name="Waller R.F."/>
            <person name="Patron N.J."/>
            <person name="Cherry J.M."/>
            <person name="Stover N.A."/>
            <person name="Krieger C.J."/>
            <person name="del Toro C."/>
            <person name="Ryder H.F."/>
            <person name="Williamson S.C."/>
            <person name="Barbeau R.A."/>
            <person name="Hamilton E.P."/>
            <person name="Orias E."/>
        </authorList>
    </citation>
    <scope>NUCLEOTIDE SEQUENCE [LARGE SCALE GENOMIC DNA]</scope>
    <source>
        <strain evidence="3">SB210</strain>
    </source>
</reference>
<keyword evidence="1 2" id="KW-0812">Transmembrane</keyword>
<keyword evidence="1" id="KW-1133">Transmembrane helix</keyword>
<proteinExistence type="predicted"/>
<dbReference type="Proteomes" id="UP000009168">
    <property type="component" value="Unassembled WGS sequence"/>
</dbReference>
<accession>W7XHU2</accession>
<dbReference type="RefSeq" id="XP_012653445.1">
    <property type="nucleotide sequence ID" value="XM_012797991.1"/>
</dbReference>
<dbReference type="InParanoid" id="W7XHU2"/>
<feature type="transmembrane region" description="Helical" evidence="1">
    <location>
        <begin position="6"/>
        <end position="29"/>
    </location>
</feature>
<keyword evidence="1" id="KW-0472">Membrane</keyword>
<organism evidence="2 3">
    <name type="scientific">Tetrahymena thermophila (strain SB210)</name>
    <dbReference type="NCBI Taxonomy" id="312017"/>
    <lineage>
        <taxon>Eukaryota</taxon>
        <taxon>Sar</taxon>
        <taxon>Alveolata</taxon>
        <taxon>Ciliophora</taxon>
        <taxon>Intramacronucleata</taxon>
        <taxon>Oligohymenophorea</taxon>
        <taxon>Hymenostomatida</taxon>
        <taxon>Tetrahymenina</taxon>
        <taxon>Tetrahymenidae</taxon>
        <taxon>Tetrahymena</taxon>
    </lineage>
</organism>
<dbReference type="EMBL" id="GG662666">
    <property type="protein sequence ID" value="EWS74046.1"/>
    <property type="molecule type" value="Genomic_DNA"/>
</dbReference>